<evidence type="ECO:0008006" key="3">
    <source>
        <dbReference type="Google" id="ProtNLM"/>
    </source>
</evidence>
<dbReference type="EMBL" id="UYWW01002095">
    <property type="protein sequence ID" value="VDM11382.1"/>
    <property type="molecule type" value="Genomic_DNA"/>
</dbReference>
<gene>
    <name evidence="1" type="ORF">WBA_LOCUS4768</name>
</gene>
<dbReference type="AlphaFoldDB" id="A0A3P7FLB7"/>
<sequence length="174" mass="19921">MISKYQTNIKKVKIGHGAGTFNLALDEALKLDNNEVVYFLENDYLHRPQSYKILLEGIEIGADYVSLYDHPDKYIDGANPYVEGGGEITKVFLSQTCHWKLTNSTTMTFATKIKTLYEDEKILREFTKGSYPEDFKMFLTLRDKGRSLITPIPGYSTHGETAWLSPLINWENII</sequence>
<reference evidence="1 2" key="1">
    <citation type="submission" date="2018-11" db="EMBL/GenBank/DDBJ databases">
        <authorList>
            <consortium name="Pathogen Informatics"/>
        </authorList>
    </citation>
    <scope>NUCLEOTIDE SEQUENCE [LARGE SCALE GENOMIC DNA]</scope>
</reference>
<dbReference type="InterPro" id="IPR029044">
    <property type="entry name" value="Nucleotide-diphossugar_trans"/>
</dbReference>
<accession>A0A3P7FLB7</accession>
<evidence type="ECO:0000313" key="1">
    <source>
        <dbReference type="EMBL" id="VDM11382.1"/>
    </source>
</evidence>
<protein>
    <recommendedName>
        <fullName evidence="3">Glycosyltransferase 2-like domain-containing protein</fullName>
    </recommendedName>
</protein>
<proteinExistence type="predicted"/>
<keyword evidence="2" id="KW-1185">Reference proteome</keyword>
<dbReference type="Proteomes" id="UP000270924">
    <property type="component" value="Unassembled WGS sequence"/>
</dbReference>
<dbReference type="SUPFAM" id="SSF53448">
    <property type="entry name" value="Nucleotide-diphospho-sugar transferases"/>
    <property type="match status" value="1"/>
</dbReference>
<evidence type="ECO:0000313" key="2">
    <source>
        <dbReference type="Proteomes" id="UP000270924"/>
    </source>
</evidence>
<dbReference type="InParanoid" id="A0A3P7FLB7"/>
<name>A0A3P7FLB7_WUCBA</name>
<organism evidence="1 2">
    <name type="scientific">Wuchereria bancrofti</name>
    <dbReference type="NCBI Taxonomy" id="6293"/>
    <lineage>
        <taxon>Eukaryota</taxon>
        <taxon>Metazoa</taxon>
        <taxon>Ecdysozoa</taxon>
        <taxon>Nematoda</taxon>
        <taxon>Chromadorea</taxon>
        <taxon>Rhabditida</taxon>
        <taxon>Spirurina</taxon>
        <taxon>Spiruromorpha</taxon>
        <taxon>Filarioidea</taxon>
        <taxon>Onchocercidae</taxon>
        <taxon>Wuchereria</taxon>
    </lineage>
</organism>